<evidence type="ECO:0000256" key="4">
    <source>
        <dbReference type="RuleBase" id="RU003887"/>
    </source>
</evidence>
<dbReference type="STRING" id="99656.SAMN05421659_11589"/>
<dbReference type="Gene3D" id="3.10.290.10">
    <property type="entry name" value="RNA-binding S4 domain"/>
    <property type="match status" value="1"/>
</dbReference>
<keyword evidence="7" id="KW-1185">Reference proteome</keyword>
<organism evidence="6 7">
    <name type="scientific">[Clostridium] fimetarium</name>
    <dbReference type="NCBI Taxonomy" id="99656"/>
    <lineage>
        <taxon>Bacteria</taxon>
        <taxon>Bacillati</taxon>
        <taxon>Bacillota</taxon>
        <taxon>Clostridia</taxon>
        <taxon>Lachnospirales</taxon>
        <taxon>Lachnospiraceae</taxon>
    </lineage>
</organism>
<dbReference type="FunFam" id="3.30.70.1560:FF:000002">
    <property type="entry name" value="Pseudouridine synthase"/>
    <property type="match status" value="1"/>
</dbReference>
<evidence type="ECO:0000313" key="7">
    <source>
        <dbReference type="Proteomes" id="UP000199701"/>
    </source>
</evidence>
<proteinExistence type="inferred from homology"/>
<keyword evidence="2 4" id="KW-0413">Isomerase</keyword>
<dbReference type="InterPro" id="IPR020103">
    <property type="entry name" value="PsdUridine_synth_cat_dom_sf"/>
</dbReference>
<dbReference type="InterPro" id="IPR020094">
    <property type="entry name" value="TruA/RsuA/RluB/E/F_N"/>
</dbReference>
<dbReference type="InterPro" id="IPR050343">
    <property type="entry name" value="RsuA_PseudoU_synthase"/>
</dbReference>
<dbReference type="Pfam" id="PF01479">
    <property type="entry name" value="S4"/>
    <property type="match status" value="1"/>
</dbReference>
<dbReference type="InterPro" id="IPR042092">
    <property type="entry name" value="PsdUridine_s_RsuA/RluB/E/F_cat"/>
</dbReference>
<dbReference type="InterPro" id="IPR002942">
    <property type="entry name" value="S4_RNA-bd"/>
</dbReference>
<feature type="domain" description="RNA-binding S4" evidence="5">
    <location>
        <begin position="5"/>
        <end position="70"/>
    </location>
</feature>
<dbReference type="CDD" id="cd00165">
    <property type="entry name" value="S4"/>
    <property type="match status" value="1"/>
</dbReference>
<evidence type="ECO:0000259" key="5">
    <source>
        <dbReference type="SMART" id="SM00363"/>
    </source>
</evidence>
<dbReference type="GO" id="GO:0000455">
    <property type="term" value="P:enzyme-directed rRNA pseudouridine synthesis"/>
    <property type="evidence" value="ECO:0007669"/>
    <property type="project" value="UniProtKB-ARBA"/>
</dbReference>
<evidence type="ECO:0000313" key="6">
    <source>
        <dbReference type="EMBL" id="SEW40055.1"/>
    </source>
</evidence>
<dbReference type="Pfam" id="PF00849">
    <property type="entry name" value="PseudoU_synth_2"/>
    <property type="match status" value="1"/>
</dbReference>
<dbReference type="Gene3D" id="3.30.70.1560">
    <property type="entry name" value="Alpha-L RNA-binding motif"/>
    <property type="match status" value="1"/>
</dbReference>
<keyword evidence="3" id="KW-0694">RNA-binding</keyword>
<evidence type="ECO:0000256" key="3">
    <source>
        <dbReference type="PROSITE-ProRule" id="PRU00182"/>
    </source>
</evidence>
<name>A0A1I0RGQ6_9FIRM</name>
<dbReference type="PROSITE" id="PS50889">
    <property type="entry name" value="S4"/>
    <property type="match status" value="1"/>
</dbReference>
<dbReference type="AlphaFoldDB" id="A0A1I0RGQ6"/>
<dbReference type="PROSITE" id="PS01149">
    <property type="entry name" value="PSI_RSU"/>
    <property type="match status" value="1"/>
</dbReference>
<dbReference type="EC" id="5.4.99.-" evidence="4"/>
<accession>A0A1I0RGQ6</accession>
<dbReference type="SUPFAM" id="SSF55120">
    <property type="entry name" value="Pseudouridine synthase"/>
    <property type="match status" value="1"/>
</dbReference>
<dbReference type="NCBIfam" id="TIGR00093">
    <property type="entry name" value="pseudouridine synthase"/>
    <property type="match status" value="1"/>
</dbReference>
<dbReference type="EMBL" id="FOJI01000015">
    <property type="protein sequence ID" value="SEW40055.1"/>
    <property type="molecule type" value="Genomic_DNA"/>
</dbReference>
<sequence length="235" mass="26717">MHMEVRINKYLSEAGVCSRREADRLIEAGKVMIDGKSAITGSKVTDGQVIKVNGTTVTKEEELILLAFNKPVGVVCTTTDKQGKNNIVDYIGYEKRIYPVGRLDKDSQGLILMTNDGDIMNKILKSVNGHEKEYVVEVDKSVTEEFIHKMSNGIYLEALDRKTDQCFVKKEGKFSFRIILTQGLNRQIRRMSESLGYKVTRLERIRIMNIKLAGIPLGQYRKVSDEEYRILCSML</sequence>
<dbReference type="InterPro" id="IPR018496">
    <property type="entry name" value="PsdUridine_synth_RsuA/RluB_CS"/>
</dbReference>
<dbReference type="PANTHER" id="PTHR47683:SF2">
    <property type="entry name" value="RNA-BINDING S4 DOMAIN-CONTAINING PROTEIN"/>
    <property type="match status" value="1"/>
</dbReference>
<gene>
    <name evidence="6" type="ORF">SAMN05421659_11589</name>
</gene>
<reference evidence="6 7" key="1">
    <citation type="submission" date="2016-10" db="EMBL/GenBank/DDBJ databases">
        <authorList>
            <person name="de Groot N.N."/>
        </authorList>
    </citation>
    <scope>NUCLEOTIDE SEQUENCE [LARGE SCALE GENOMIC DNA]</scope>
    <source>
        <strain evidence="6 7">DSM 9179</strain>
    </source>
</reference>
<protein>
    <recommendedName>
        <fullName evidence="4">Pseudouridine synthase</fullName>
        <ecNumber evidence="4">5.4.99.-</ecNumber>
    </recommendedName>
</protein>
<dbReference type="GO" id="GO:0120159">
    <property type="term" value="F:rRNA pseudouridine synthase activity"/>
    <property type="evidence" value="ECO:0007669"/>
    <property type="project" value="UniProtKB-ARBA"/>
</dbReference>
<dbReference type="Proteomes" id="UP000199701">
    <property type="component" value="Unassembled WGS sequence"/>
</dbReference>
<evidence type="ECO:0000256" key="1">
    <source>
        <dbReference type="ARBA" id="ARBA00008348"/>
    </source>
</evidence>
<dbReference type="FunFam" id="3.10.290.10:FF:000003">
    <property type="entry name" value="Pseudouridine synthase"/>
    <property type="match status" value="1"/>
</dbReference>
<dbReference type="PANTHER" id="PTHR47683">
    <property type="entry name" value="PSEUDOURIDINE SYNTHASE FAMILY PROTEIN-RELATED"/>
    <property type="match status" value="1"/>
</dbReference>
<dbReference type="InterPro" id="IPR006145">
    <property type="entry name" value="PsdUridine_synth_RsuA/RluA"/>
</dbReference>
<dbReference type="Gene3D" id="3.30.70.580">
    <property type="entry name" value="Pseudouridine synthase I, catalytic domain, N-terminal subdomain"/>
    <property type="match status" value="1"/>
</dbReference>
<dbReference type="InterPro" id="IPR036986">
    <property type="entry name" value="S4_RNA-bd_sf"/>
</dbReference>
<dbReference type="GO" id="GO:0003723">
    <property type="term" value="F:RNA binding"/>
    <property type="evidence" value="ECO:0007669"/>
    <property type="project" value="UniProtKB-KW"/>
</dbReference>
<dbReference type="SUPFAM" id="SSF55174">
    <property type="entry name" value="Alpha-L RNA-binding motif"/>
    <property type="match status" value="1"/>
</dbReference>
<comment type="similarity">
    <text evidence="1 4">Belongs to the pseudouridine synthase RsuA family.</text>
</comment>
<dbReference type="SMART" id="SM00363">
    <property type="entry name" value="S4"/>
    <property type="match status" value="1"/>
</dbReference>
<evidence type="ECO:0000256" key="2">
    <source>
        <dbReference type="ARBA" id="ARBA00023235"/>
    </source>
</evidence>
<dbReference type="InterPro" id="IPR000748">
    <property type="entry name" value="PsdUridine_synth_RsuA/RluB/E/F"/>
</dbReference>